<evidence type="ECO:0000313" key="1">
    <source>
        <dbReference type="EMBL" id="QDE31973.1"/>
    </source>
</evidence>
<dbReference type="AlphaFoldDB" id="A0A4Y5YHK4"/>
<reference evidence="1 2" key="1">
    <citation type="submission" date="2019-06" db="EMBL/GenBank/DDBJ databases">
        <title>The genome of Shewanella sp. SM1901.</title>
        <authorList>
            <person name="Cha Q."/>
        </authorList>
    </citation>
    <scope>NUCLEOTIDE SEQUENCE [LARGE SCALE GENOMIC DNA]</scope>
    <source>
        <strain evidence="1 2">SM1901</strain>
    </source>
</reference>
<dbReference type="EMBL" id="CP041036">
    <property type="protein sequence ID" value="QDE31973.1"/>
    <property type="molecule type" value="Genomic_DNA"/>
</dbReference>
<protein>
    <submittedName>
        <fullName evidence="1">Uncharacterized protein</fullName>
    </submittedName>
</protein>
<name>A0A4Y5YHK4_9GAMM</name>
<dbReference type="Proteomes" id="UP000319809">
    <property type="component" value="Chromosome"/>
</dbReference>
<organism evidence="1 2">
    <name type="scientific">Shewanella polaris</name>
    <dbReference type="NCBI Taxonomy" id="2588449"/>
    <lineage>
        <taxon>Bacteria</taxon>
        <taxon>Pseudomonadati</taxon>
        <taxon>Pseudomonadota</taxon>
        <taxon>Gammaproteobacteria</taxon>
        <taxon>Alteromonadales</taxon>
        <taxon>Shewanellaceae</taxon>
        <taxon>Shewanella</taxon>
    </lineage>
</organism>
<dbReference type="RefSeq" id="WP_140234723.1">
    <property type="nucleotide sequence ID" value="NZ_CP041036.1"/>
</dbReference>
<evidence type="ECO:0000313" key="2">
    <source>
        <dbReference type="Proteomes" id="UP000319809"/>
    </source>
</evidence>
<accession>A0A4Y5YHK4</accession>
<keyword evidence="2" id="KW-1185">Reference proteome</keyword>
<proteinExistence type="predicted"/>
<sequence>MRKLWEEVALIRQKIESIASEDKCFFSSDFPINACKHASMLLCYHLSKKNYKSLFLIFGISKTHDCEVGHWWIESEDLLIDITADQFNLIEDCVLSYKIKENRQYLPIYCCPVTQAPHRKVFTLVAKERWAWSEEDVSEVYLDELDNLYRSLM</sequence>
<dbReference type="KEGG" id="spol:FH971_13995"/>
<gene>
    <name evidence="1" type="ORF">FH971_13995</name>
</gene>